<dbReference type="PRINTS" id="PR00344">
    <property type="entry name" value="BCTRLSENSOR"/>
</dbReference>
<dbReference type="PANTHER" id="PTHR43642">
    <property type="entry name" value="HYBRID SIGNAL TRANSDUCTION HISTIDINE KINASE G"/>
    <property type="match status" value="1"/>
</dbReference>
<feature type="domain" description="Histidine kinase" evidence="9">
    <location>
        <begin position="1556"/>
        <end position="1794"/>
    </location>
</feature>
<dbReference type="InterPro" id="IPR001789">
    <property type="entry name" value="Sig_transdc_resp-reg_receiver"/>
</dbReference>
<dbReference type="Pfam" id="PF00069">
    <property type="entry name" value="Pkinase"/>
    <property type="match status" value="1"/>
</dbReference>
<dbReference type="eggNOG" id="COG4191">
    <property type="taxonomic scope" value="Bacteria"/>
</dbReference>
<dbReference type="SUPFAM" id="SSF47384">
    <property type="entry name" value="Homodimeric domain of signal transducing histidine kinase"/>
    <property type="match status" value="1"/>
</dbReference>
<feature type="domain" description="Protein kinase" evidence="8">
    <location>
        <begin position="7"/>
        <end position="266"/>
    </location>
</feature>
<sequence>MLTLPGYEAGSVIHAGPRSSILHARRSSDGALVVLKTVAANRAGPEAIARLRREWELGREIVHPNVIRTLGFETHEGVAAIVMEHFPGSPLATLVTPGGMELEAFLDVAVPLAEGLAAIHDAGVVHKNVEPRNVLVSPDGRLGYIDFDVAVRAKRDEALTVASDRLEGSLAYVSPEQTGRMSRTLDHRADLYSLGATLYELLCGRLPFTATDPLELVHCHLAKLPEPPRARRPRLPAVISDIIMRLLAKAPEERYQSAASLAHDLRACREVLASRGALGDDFHLDSWHRAPAFRVPAQLFGRARALETLERAWEQATRGEPSLVLVTGSSGVGKSAVVAELERRLSDQPGLFIRGKFVQSGTRGAYQGFTDAFRSLAGTVLGANLEVFAEWREHLGAALALNGRILVDLIPEMEPIVGKLEAVPALGPEESQHRFDRVFSRFVRACARAGHPLALFLDDLQWADPGSLALLERLAADADQSHLLLIASVRDDEVPDDHPTRATLQAVREHALRLVELPLRELDIDEVEALIRACVRLPLARSRPLAELVLERTNGNPLFVRTFLQSAWDEELLAPDTAVTAAEGEAPQGEAPGRPAWRWDETALRQMQASDSVVELLARRIEQLPQSTQTSLRTAACLGSSFDHETVAAIAELPADDIHADLHEAASAGMLMLRADGRWDFVHDRVREAAQRRLPAAERAALRLRIGRMLLASTPADRLSERIFTIVDHLTTGQTGIDDPAELTELARLASIAGERALSAMVYASAARYLRAGLDSLARLDAPSAPSEPELQAAWRDHYALTMDLHRRLARAELLAGEHARSRQRLNAALAHARGPVDRAELLDARVYALTMTARYGEALATGREALALLDIALPDDDSTIDQALGAALTEYRRKLGKRDIASLIELPEMDRRDTRAAARLLSSMMSAASSAHYTLFPLLTIKLINLTLTHGTVAESGYGYAHYGAFVGAVLGNHDRAHAWGELALALARRYKDLAQECHACAVVAGRLLPWRAPLAAGEALNDRGLRVGLESGQLQLVGTIHYQRLLLRLFGGEPLHHLEAQLERLRAELSQQLPGRTHGYATNVVRGVRLALRGLTGESLHDGEAAAQSAAFAASCAADQSYLALSMHHIYRAIVANTLGDHQAAVEAVSASKRELPYALGHVATADRNFHHSLALAAGLAELPEDRQHVTLATIEHNQRQMEQWANSCPENFAHKHCLVSAELARCDGDVIAALDLYEQAITAAEEQGFIHDQALAHELAGRMWMRRHNPRLAEPYLRAAFSLYARWGARRKVALLSAEFPAFDPAEASASAASRSWGPPSGGSSQALDLATVTQASQAISSEINRDELLARLMRIILLNAGANRAVLLLHDGEPDALRPDAVRVAAEASTDHETPHLRPPGPPDPSKLALQVVRHVLDTGANVVLEDAAREGPFVDDPHVRARALKSLLCIPVRRQDRLLGALYLENEHAAGAFTEARIVVLQTLLSQAAISLENARYYDEMRVHAEELAASKAQLEREILERERAETQRRELEAQLRQSQKMEAIGQLAGGVAHDFNNLLTSIIGSADLLSSRWRRRARELSSREPETREHLERSREELDVIRDAAERGSALTRQLLAFSRRQVLQPERSDLNRLVDGSSKLLERLLGPDHPLQVALAPELDAILVDPQQIEQVILNLVINARDASPAGEPIAVRTRTEALTEALACQPKPIPPGGYVVLEITDTGEGMDADTLAHIFEPFFTTKGVGEGTGLGLSTVLGIVEQSKAYLQVESAVGMGTMFEVWFPSAGPLERPASEEQAAEAELGEVTPAAETTETILVVEDEAPVRRTVQQILQLYGFEVLCTEDGLACLELCAEYDGTIDLVLTDFVMPRLGGLDLAKQLREIRPDAKVLFMSGYTDGELDESKIRELGGIELIQKPFRAKKLIERVRAML</sequence>
<gene>
    <name evidence="11" type="ORF">PPSIR1_23409</name>
</gene>
<dbReference type="InterPro" id="IPR041664">
    <property type="entry name" value="AAA_16"/>
</dbReference>
<dbReference type="Gene3D" id="1.10.510.10">
    <property type="entry name" value="Transferase(Phosphotransferase) domain 1"/>
    <property type="match status" value="1"/>
</dbReference>
<dbReference type="CDD" id="cd00156">
    <property type="entry name" value="REC"/>
    <property type="match status" value="1"/>
</dbReference>
<organism evidence="11 12">
    <name type="scientific">Plesiocystis pacifica SIR-1</name>
    <dbReference type="NCBI Taxonomy" id="391625"/>
    <lineage>
        <taxon>Bacteria</taxon>
        <taxon>Pseudomonadati</taxon>
        <taxon>Myxococcota</taxon>
        <taxon>Polyangia</taxon>
        <taxon>Nannocystales</taxon>
        <taxon>Nannocystaceae</taxon>
        <taxon>Plesiocystis</taxon>
    </lineage>
</organism>
<dbReference type="Pfam" id="PF00512">
    <property type="entry name" value="HisKA"/>
    <property type="match status" value="1"/>
</dbReference>
<evidence type="ECO:0000256" key="3">
    <source>
        <dbReference type="ARBA" id="ARBA00022553"/>
    </source>
</evidence>
<dbReference type="InterPro" id="IPR036890">
    <property type="entry name" value="HATPase_C_sf"/>
</dbReference>
<name>A6G7S4_9BACT</name>
<protein>
    <recommendedName>
        <fullName evidence="2">histidine kinase</fullName>
        <ecNumber evidence="2">2.7.13.3</ecNumber>
    </recommendedName>
</protein>
<evidence type="ECO:0000256" key="6">
    <source>
        <dbReference type="PROSITE-ProRule" id="PRU00169"/>
    </source>
</evidence>
<keyword evidence="7" id="KW-0175">Coiled coil</keyword>
<dbReference type="CDD" id="cd14014">
    <property type="entry name" value="STKc_PknB_like"/>
    <property type="match status" value="1"/>
</dbReference>
<dbReference type="CDD" id="cd00082">
    <property type="entry name" value="HisKA"/>
    <property type="match status" value="1"/>
</dbReference>
<evidence type="ECO:0000313" key="11">
    <source>
        <dbReference type="EMBL" id="EDM78017.1"/>
    </source>
</evidence>
<evidence type="ECO:0000259" key="8">
    <source>
        <dbReference type="PROSITE" id="PS50011"/>
    </source>
</evidence>
<evidence type="ECO:0000256" key="5">
    <source>
        <dbReference type="ARBA" id="ARBA00022777"/>
    </source>
</evidence>
<dbReference type="InterPro" id="IPR004358">
    <property type="entry name" value="Sig_transdc_His_kin-like_C"/>
</dbReference>
<feature type="coiled-coil region" evidence="7">
    <location>
        <begin position="1503"/>
        <end position="1547"/>
    </location>
</feature>
<dbReference type="InterPro" id="IPR029016">
    <property type="entry name" value="GAF-like_dom_sf"/>
</dbReference>
<dbReference type="eggNOG" id="COG3899">
    <property type="taxonomic scope" value="Bacteria"/>
</dbReference>
<dbReference type="SUPFAM" id="SSF52540">
    <property type="entry name" value="P-loop containing nucleoside triphosphate hydrolases"/>
    <property type="match status" value="1"/>
</dbReference>
<evidence type="ECO:0000256" key="4">
    <source>
        <dbReference type="ARBA" id="ARBA00022679"/>
    </source>
</evidence>
<evidence type="ECO:0000259" key="10">
    <source>
        <dbReference type="PROSITE" id="PS50110"/>
    </source>
</evidence>
<dbReference type="InterPro" id="IPR003594">
    <property type="entry name" value="HATPase_dom"/>
</dbReference>
<dbReference type="STRING" id="391625.PPSIR1_23409"/>
<dbReference type="InterPro" id="IPR005467">
    <property type="entry name" value="His_kinase_dom"/>
</dbReference>
<evidence type="ECO:0000256" key="7">
    <source>
        <dbReference type="SAM" id="Coils"/>
    </source>
</evidence>
<dbReference type="RefSeq" id="WP_006972769.1">
    <property type="nucleotide sequence ID" value="NZ_ABCS01000036.1"/>
</dbReference>
<keyword evidence="4" id="KW-0808">Transferase</keyword>
<dbReference type="EMBL" id="ABCS01000036">
    <property type="protein sequence ID" value="EDM78017.1"/>
    <property type="molecule type" value="Genomic_DNA"/>
</dbReference>
<dbReference type="Gene3D" id="3.40.50.2300">
    <property type="match status" value="1"/>
</dbReference>
<keyword evidence="5 11" id="KW-0418">Kinase</keyword>
<dbReference type="SUPFAM" id="SSF55781">
    <property type="entry name" value="GAF domain-like"/>
    <property type="match status" value="1"/>
</dbReference>
<dbReference type="PROSITE" id="PS50110">
    <property type="entry name" value="RESPONSE_REGULATORY"/>
    <property type="match status" value="1"/>
</dbReference>
<dbReference type="Pfam" id="PF01590">
    <property type="entry name" value="GAF"/>
    <property type="match status" value="1"/>
</dbReference>
<dbReference type="SUPFAM" id="SSF56112">
    <property type="entry name" value="Protein kinase-like (PK-like)"/>
    <property type="match status" value="1"/>
</dbReference>
<dbReference type="OrthoDB" id="5521237at2"/>
<dbReference type="InterPro" id="IPR027417">
    <property type="entry name" value="P-loop_NTPase"/>
</dbReference>
<dbReference type="InterPro" id="IPR003018">
    <property type="entry name" value="GAF"/>
</dbReference>
<dbReference type="PANTHER" id="PTHR43642:SF1">
    <property type="entry name" value="HYBRID SIGNAL TRANSDUCTION HISTIDINE KINASE G"/>
    <property type="match status" value="1"/>
</dbReference>
<evidence type="ECO:0000256" key="1">
    <source>
        <dbReference type="ARBA" id="ARBA00000085"/>
    </source>
</evidence>
<dbReference type="SMART" id="SM00448">
    <property type="entry name" value="REC"/>
    <property type="match status" value="1"/>
</dbReference>
<dbReference type="InterPro" id="IPR011009">
    <property type="entry name" value="Kinase-like_dom_sf"/>
</dbReference>
<dbReference type="GO" id="GO:0005524">
    <property type="term" value="F:ATP binding"/>
    <property type="evidence" value="ECO:0007669"/>
    <property type="project" value="InterPro"/>
</dbReference>
<dbReference type="Gene3D" id="1.10.287.130">
    <property type="match status" value="1"/>
</dbReference>
<dbReference type="InterPro" id="IPR053159">
    <property type="entry name" value="Hybrid_Histidine_Kinase"/>
</dbReference>
<dbReference type="GO" id="GO:0000155">
    <property type="term" value="F:phosphorelay sensor kinase activity"/>
    <property type="evidence" value="ECO:0007669"/>
    <property type="project" value="InterPro"/>
</dbReference>
<dbReference type="SMART" id="SM00387">
    <property type="entry name" value="HATPase_c"/>
    <property type="match status" value="1"/>
</dbReference>
<comment type="caution">
    <text evidence="11">The sequence shown here is derived from an EMBL/GenBank/DDBJ whole genome shotgun (WGS) entry which is preliminary data.</text>
</comment>
<evidence type="ECO:0000256" key="2">
    <source>
        <dbReference type="ARBA" id="ARBA00012438"/>
    </source>
</evidence>
<dbReference type="SMART" id="SM00065">
    <property type="entry name" value="GAF"/>
    <property type="match status" value="1"/>
</dbReference>
<feature type="modified residue" description="4-aspartylphosphate" evidence="6">
    <location>
        <position position="1873"/>
    </location>
</feature>
<dbReference type="eggNOG" id="COG0515">
    <property type="taxonomic scope" value="Bacteria"/>
</dbReference>
<keyword evidence="12" id="KW-1185">Reference proteome</keyword>
<dbReference type="InterPro" id="IPR011006">
    <property type="entry name" value="CheY-like_superfamily"/>
</dbReference>
<dbReference type="Gene3D" id="3.30.200.20">
    <property type="entry name" value="Phosphorylase Kinase, domain 1"/>
    <property type="match status" value="1"/>
</dbReference>
<accession>A6G7S4</accession>
<dbReference type="PROSITE" id="PS50011">
    <property type="entry name" value="PROTEIN_KINASE_DOM"/>
    <property type="match status" value="1"/>
</dbReference>
<dbReference type="SUPFAM" id="SSF52172">
    <property type="entry name" value="CheY-like"/>
    <property type="match status" value="1"/>
</dbReference>
<dbReference type="SMART" id="SM00388">
    <property type="entry name" value="HisKA"/>
    <property type="match status" value="1"/>
</dbReference>
<keyword evidence="3 6" id="KW-0597">Phosphoprotein</keyword>
<dbReference type="PROSITE" id="PS50109">
    <property type="entry name" value="HIS_KIN"/>
    <property type="match status" value="1"/>
</dbReference>
<dbReference type="Pfam" id="PF13191">
    <property type="entry name" value="AAA_16"/>
    <property type="match status" value="1"/>
</dbReference>
<dbReference type="EC" id="2.7.13.3" evidence="2"/>
<proteinExistence type="predicted"/>
<dbReference type="Proteomes" id="UP000005801">
    <property type="component" value="Unassembled WGS sequence"/>
</dbReference>
<comment type="catalytic activity">
    <reaction evidence="1">
        <text>ATP + protein L-histidine = ADP + protein N-phospho-L-histidine.</text>
        <dbReference type="EC" id="2.7.13.3"/>
    </reaction>
</comment>
<dbReference type="Pfam" id="PF02518">
    <property type="entry name" value="HATPase_c"/>
    <property type="match status" value="1"/>
</dbReference>
<dbReference type="SUPFAM" id="SSF55874">
    <property type="entry name" value="ATPase domain of HSP90 chaperone/DNA topoisomerase II/histidine kinase"/>
    <property type="match status" value="1"/>
</dbReference>
<evidence type="ECO:0000313" key="12">
    <source>
        <dbReference type="Proteomes" id="UP000005801"/>
    </source>
</evidence>
<dbReference type="Gene3D" id="3.30.565.10">
    <property type="entry name" value="Histidine kinase-like ATPase, C-terminal domain"/>
    <property type="match status" value="1"/>
</dbReference>
<reference evidence="11 12" key="1">
    <citation type="submission" date="2007-06" db="EMBL/GenBank/DDBJ databases">
        <authorList>
            <person name="Shimkets L."/>
            <person name="Ferriera S."/>
            <person name="Johnson J."/>
            <person name="Kravitz S."/>
            <person name="Beeson K."/>
            <person name="Sutton G."/>
            <person name="Rogers Y.-H."/>
            <person name="Friedman R."/>
            <person name="Frazier M."/>
            <person name="Venter J.C."/>
        </authorList>
    </citation>
    <scope>NUCLEOTIDE SEQUENCE [LARGE SCALE GENOMIC DNA]</scope>
    <source>
        <strain evidence="11 12">SIR-1</strain>
    </source>
</reference>
<evidence type="ECO:0000259" key="9">
    <source>
        <dbReference type="PROSITE" id="PS50109"/>
    </source>
</evidence>
<dbReference type="Pfam" id="PF00072">
    <property type="entry name" value="Response_reg"/>
    <property type="match status" value="1"/>
</dbReference>
<dbReference type="InterPro" id="IPR000719">
    <property type="entry name" value="Prot_kinase_dom"/>
</dbReference>
<dbReference type="InterPro" id="IPR003661">
    <property type="entry name" value="HisK_dim/P_dom"/>
</dbReference>
<dbReference type="InterPro" id="IPR036097">
    <property type="entry name" value="HisK_dim/P_sf"/>
</dbReference>
<feature type="domain" description="Response regulatory" evidence="10">
    <location>
        <begin position="1822"/>
        <end position="1939"/>
    </location>
</feature>
<dbReference type="Gene3D" id="3.30.450.40">
    <property type="match status" value="1"/>
</dbReference>
<dbReference type="Gene3D" id="3.40.50.300">
    <property type="entry name" value="P-loop containing nucleotide triphosphate hydrolases"/>
    <property type="match status" value="1"/>
</dbReference>